<feature type="non-terminal residue" evidence="1">
    <location>
        <position position="1"/>
    </location>
</feature>
<gene>
    <name evidence="1" type="ORF">EVA_12258</name>
</gene>
<protein>
    <recommendedName>
        <fullName evidence="2">Carbohydrate kinase</fullName>
    </recommendedName>
</protein>
<dbReference type="EMBL" id="AMCI01003718">
    <property type="protein sequence ID" value="EJW99633.1"/>
    <property type="molecule type" value="Genomic_DNA"/>
</dbReference>
<evidence type="ECO:0000313" key="1">
    <source>
        <dbReference type="EMBL" id="EJW99633.1"/>
    </source>
</evidence>
<accession>J9FYI9</accession>
<evidence type="ECO:0008006" key="2">
    <source>
        <dbReference type="Google" id="ProtNLM"/>
    </source>
</evidence>
<reference evidence="1" key="1">
    <citation type="journal article" date="2012" name="PLoS ONE">
        <title>Gene sets for utilization of primary and secondary nutrition supplies in the distal gut of endangered iberian lynx.</title>
        <authorList>
            <person name="Alcaide M."/>
            <person name="Messina E."/>
            <person name="Richter M."/>
            <person name="Bargiela R."/>
            <person name="Peplies J."/>
            <person name="Huws S.A."/>
            <person name="Newbold C.J."/>
            <person name="Golyshin P.N."/>
            <person name="Simon M.A."/>
            <person name="Lopez G."/>
            <person name="Yakimov M.M."/>
            <person name="Ferrer M."/>
        </authorList>
    </citation>
    <scope>NUCLEOTIDE SEQUENCE</scope>
</reference>
<name>J9FYI9_9ZZZZ</name>
<comment type="caution">
    <text evidence="1">The sequence shown here is derived from an EMBL/GenBank/DDBJ whole genome shotgun (WGS) entry which is preliminary data.</text>
</comment>
<sequence>ALKASELNSIVRFACTSASLSTMRPGGIFSVPSLEEINVLLP</sequence>
<dbReference type="AlphaFoldDB" id="J9FYI9"/>
<proteinExistence type="predicted"/>
<organism evidence="1">
    <name type="scientific">gut metagenome</name>
    <dbReference type="NCBI Taxonomy" id="749906"/>
    <lineage>
        <taxon>unclassified sequences</taxon>
        <taxon>metagenomes</taxon>
        <taxon>organismal metagenomes</taxon>
    </lineage>
</organism>